<reference evidence="1" key="1">
    <citation type="submission" date="2021-02" db="EMBL/GenBank/DDBJ databases">
        <authorList>
            <consortium name="DOE Joint Genome Institute"/>
            <person name="Ahrendt S."/>
            <person name="Looney B.P."/>
            <person name="Miyauchi S."/>
            <person name="Morin E."/>
            <person name="Drula E."/>
            <person name="Courty P.E."/>
            <person name="Chicoki N."/>
            <person name="Fauchery L."/>
            <person name="Kohler A."/>
            <person name="Kuo A."/>
            <person name="Labutti K."/>
            <person name="Pangilinan J."/>
            <person name="Lipzen A."/>
            <person name="Riley R."/>
            <person name="Andreopoulos W."/>
            <person name="He G."/>
            <person name="Johnson J."/>
            <person name="Barry K.W."/>
            <person name="Grigoriev I.V."/>
            <person name="Nagy L."/>
            <person name="Hibbett D."/>
            <person name="Henrissat B."/>
            <person name="Matheny P.B."/>
            <person name="Labbe J."/>
            <person name="Martin F."/>
        </authorList>
    </citation>
    <scope>NUCLEOTIDE SEQUENCE</scope>
    <source>
        <strain evidence="1">EC-137</strain>
    </source>
</reference>
<evidence type="ECO:0000313" key="2">
    <source>
        <dbReference type="Proteomes" id="UP000814128"/>
    </source>
</evidence>
<dbReference type="EMBL" id="MU273749">
    <property type="protein sequence ID" value="KAI0028478.1"/>
    <property type="molecule type" value="Genomic_DNA"/>
</dbReference>
<dbReference type="Proteomes" id="UP000814128">
    <property type="component" value="Unassembled WGS sequence"/>
</dbReference>
<protein>
    <submittedName>
        <fullName evidence="1">Carotenoid ester lipase</fullName>
    </submittedName>
</protein>
<evidence type="ECO:0000313" key="1">
    <source>
        <dbReference type="EMBL" id="KAI0028478.1"/>
    </source>
</evidence>
<proteinExistence type="predicted"/>
<comment type="caution">
    <text evidence="1">The sequence shown here is derived from an EMBL/GenBank/DDBJ whole genome shotgun (WGS) entry which is preliminary data.</text>
</comment>
<reference evidence="1" key="2">
    <citation type="journal article" date="2022" name="New Phytol.">
        <title>Evolutionary transition to the ectomycorrhizal habit in the genomes of a hyperdiverse lineage of mushroom-forming fungi.</title>
        <authorList>
            <person name="Looney B."/>
            <person name="Miyauchi S."/>
            <person name="Morin E."/>
            <person name="Drula E."/>
            <person name="Courty P.E."/>
            <person name="Kohler A."/>
            <person name="Kuo A."/>
            <person name="LaButti K."/>
            <person name="Pangilinan J."/>
            <person name="Lipzen A."/>
            <person name="Riley R."/>
            <person name="Andreopoulos W."/>
            <person name="He G."/>
            <person name="Johnson J."/>
            <person name="Nolan M."/>
            <person name="Tritt A."/>
            <person name="Barry K.W."/>
            <person name="Grigoriev I.V."/>
            <person name="Nagy L.G."/>
            <person name="Hibbett D."/>
            <person name="Henrissat B."/>
            <person name="Matheny P.B."/>
            <person name="Labbe J."/>
            <person name="Martin F.M."/>
        </authorList>
    </citation>
    <scope>NUCLEOTIDE SEQUENCE</scope>
    <source>
        <strain evidence="1">EC-137</strain>
    </source>
</reference>
<gene>
    <name evidence="1" type="ORF">K488DRAFT_58493</name>
</gene>
<accession>A0ACB8Q9U3</accession>
<organism evidence="1 2">
    <name type="scientific">Vararia minispora EC-137</name>
    <dbReference type="NCBI Taxonomy" id="1314806"/>
    <lineage>
        <taxon>Eukaryota</taxon>
        <taxon>Fungi</taxon>
        <taxon>Dikarya</taxon>
        <taxon>Basidiomycota</taxon>
        <taxon>Agaricomycotina</taxon>
        <taxon>Agaricomycetes</taxon>
        <taxon>Russulales</taxon>
        <taxon>Lachnocladiaceae</taxon>
        <taxon>Vararia</taxon>
    </lineage>
</organism>
<name>A0ACB8Q9U3_9AGAM</name>
<sequence length="556" mass="59905">MRLSSRIRSTFLALYVACFGVLVKAQAGAPTITLDRGVFTGVSMGSTNAFLGIPFAKPPIGDLRLRLPQAIDPYDGLFNVTAFGNSCILQNVTASIPFATINPLAVPIVENLLSLFPTVSESEDCLFVNVFAPANATGRSQLPVMVWIYASGFESGSSTVYDGTAYINRSIELDSPVLFVSMNYRCVLLPLGFPGGQEAKDAKIANLGLHDQRLAMRWVQRYISAFGGDPAKVTIFGESAGATSVVLHLLTNDGDTEGLFRAAIVDSNLELATTDGVPGQKVFDEFARNAGCGDALRSLAVFDCLRMTPLDTIRNATDPTPGVLSYNWGSVGWRPFVDGVFLTAPPMRLISQGRVADVPFIIGDAEDEGTMLSVSSTNVTTDGELRSYLLDSALASFNASNIELLLELYPSDPAAGSPFDTGEQNALTPEFKRMAALLGDAELHAPRRLLLQQQSGKQNAYSYLYSRGKNTPYLGSCHGCDLSVVFGPGDLTDVFIRFAATLDPNGALEVDWPRYTPSAPRLFRLLDGDVPFEIVNDTFRVEEIKTLISIELGISA</sequence>
<keyword evidence="2" id="KW-1185">Reference proteome</keyword>